<evidence type="ECO:0000313" key="9">
    <source>
        <dbReference type="EMBL" id="KZV42818.1"/>
    </source>
</evidence>
<evidence type="ECO:0000256" key="2">
    <source>
        <dbReference type="ARBA" id="ARBA00008842"/>
    </source>
</evidence>
<feature type="domain" description="PH" evidence="8">
    <location>
        <begin position="83"/>
        <end position="217"/>
    </location>
</feature>
<feature type="region of interest" description="Disordered" evidence="7">
    <location>
        <begin position="301"/>
        <end position="351"/>
    </location>
</feature>
<evidence type="ECO:0000256" key="3">
    <source>
        <dbReference type="ARBA" id="ARBA00022448"/>
    </source>
</evidence>
<dbReference type="Gene3D" id="3.30.70.3490">
    <property type="match status" value="1"/>
</dbReference>
<evidence type="ECO:0000256" key="1">
    <source>
        <dbReference type="ARBA" id="ARBA00003361"/>
    </source>
</evidence>
<dbReference type="Gene3D" id="2.40.160.120">
    <property type="match status" value="1"/>
</dbReference>
<gene>
    <name evidence="9" type="ORF">F511_29637</name>
</gene>
<evidence type="ECO:0000256" key="5">
    <source>
        <dbReference type="ARBA" id="ARBA00023055"/>
    </source>
</evidence>
<dbReference type="SMART" id="SM00233">
    <property type="entry name" value="PH"/>
    <property type="match status" value="1"/>
</dbReference>
<dbReference type="SUPFAM" id="SSF144000">
    <property type="entry name" value="Oxysterol-binding protein-like"/>
    <property type="match status" value="1"/>
</dbReference>
<dbReference type="InterPro" id="IPR011993">
    <property type="entry name" value="PH-like_dom_sf"/>
</dbReference>
<evidence type="ECO:0000256" key="4">
    <source>
        <dbReference type="ARBA" id="ARBA00023054"/>
    </source>
</evidence>
<dbReference type="CDD" id="cd13294">
    <property type="entry name" value="PH_ORP_plant"/>
    <property type="match status" value="1"/>
</dbReference>
<dbReference type="Gene3D" id="2.30.29.30">
    <property type="entry name" value="Pleckstrin-homology domain (PH domain)/Phosphotyrosine-binding domain (PTB)"/>
    <property type="match status" value="1"/>
</dbReference>
<dbReference type="Pfam" id="PF01237">
    <property type="entry name" value="Oxysterol_BP"/>
    <property type="match status" value="1"/>
</dbReference>
<keyword evidence="6" id="KW-0446">Lipid-binding</keyword>
<dbReference type="InterPro" id="IPR000648">
    <property type="entry name" value="Oxysterol-bd"/>
</dbReference>
<dbReference type="InterPro" id="IPR001849">
    <property type="entry name" value="PH_domain"/>
</dbReference>
<feature type="compositionally biased region" description="Acidic residues" evidence="7">
    <location>
        <begin position="328"/>
        <end position="350"/>
    </location>
</feature>
<comment type="function">
    <text evidence="1">May be involved in the transport of sterols.</text>
</comment>
<dbReference type="AlphaFoldDB" id="A0A2Z7CEQ0"/>
<dbReference type="GO" id="GO:0006869">
    <property type="term" value="P:lipid transport"/>
    <property type="evidence" value="ECO:0007669"/>
    <property type="project" value="UniProtKB-KW"/>
</dbReference>
<dbReference type="SUPFAM" id="SSF50729">
    <property type="entry name" value="PH domain-like"/>
    <property type="match status" value="1"/>
</dbReference>
<dbReference type="Proteomes" id="UP000250235">
    <property type="component" value="Unassembled WGS sequence"/>
</dbReference>
<sequence>MRPFCCVPSTPIGNPNMPTFTSTPPPFDPRTKSQQNPAIRAISRVSATCDSGIDHNSGGAPSGNNILHAHAQSRDTIINDIVDNGISGVLYKWVNYGKGWRPRWFVLQDGVLSYYKIQGPDKIVVNQVTEKGLKVVGEESMKRISRDHRRHRNGTSGSSAKSRKPVGEVHLKVSSIRESQSDDKRFSIFTGTKRLFLRAESREDRMLWMEALQAVKDMFPRMSNSELMAPTEDVPIPTDKLRQRLVEEGLSETAIQESEQIMRNEFVALQNQFIMLKQRHWLLLDTLRHLEREKVDLENTVVDESQRQPKEVRASSCSKQDKCSESASESEDENETADAAEEDTDEEDNTFFDTRDFLSSSSFKSIGSDFRTSSFSSDDNELHALYAEDNIVPAIKSAGTNFPYIRRRNKLPDPLEKEKGVSLWSMIKDNIGKDLTKVCLPVYFNEPLSSLQKCFEDLEYSYLLDRAYEWGKQGNSFMRILNVAAFAVSGYASTDGRNCKPFNPLLGETYEADYPDKGVRFFSEKVSHHPMIVACHCEGTGWRFYGDSNLKSKFWGRSIQLDPVGILTLEFDDGEVFQWSKVTTSIYNLILGKLYCDHYGTMRIQGNRNYSCKLKFKEQSIIDRNPHQVHGIVQEKSGKTVTSVFGKWDESLYYVNGDCTSKGKSHEPLSEANLLWKRSKPPKFPTRYNLTRFAITLNELTPGLKEKLPPTDSRLRPDQRCLENGEYEMANAEKLRLEQRQRQARKMQERGWKGRWFAKDKESDTYRYVGGYWEAREQGNWESCPDIFGQIPVDQSLDFE</sequence>
<feature type="region of interest" description="Disordered" evidence="7">
    <location>
        <begin position="141"/>
        <end position="166"/>
    </location>
</feature>
<comment type="similarity">
    <text evidence="2">Belongs to the OSBP family.</text>
</comment>
<keyword evidence="4" id="KW-0175">Coiled coil</keyword>
<dbReference type="FunFam" id="2.40.160.120:FF:000006">
    <property type="entry name" value="oxysterol-binding protein-related protein 1D isoform X1"/>
    <property type="match status" value="1"/>
</dbReference>
<dbReference type="Pfam" id="PF00169">
    <property type="entry name" value="PH"/>
    <property type="match status" value="1"/>
</dbReference>
<dbReference type="PANTHER" id="PTHR10972:SF96">
    <property type="entry name" value="OXYSTEROL-BINDING PROTEIN-RELATED PROTEIN 1A-RELATED"/>
    <property type="match status" value="1"/>
</dbReference>
<dbReference type="EMBL" id="KQ998950">
    <property type="protein sequence ID" value="KZV42818.1"/>
    <property type="molecule type" value="Genomic_DNA"/>
</dbReference>
<feature type="compositionally biased region" description="Basic and acidic residues" evidence="7">
    <location>
        <begin position="304"/>
        <end position="324"/>
    </location>
</feature>
<dbReference type="PROSITE" id="PS50003">
    <property type="entry name" value="PH_DOMAIN"/>
    <property type="match status" value="1"/>
</dbReference>
<dbReference type="InterPro" id="IPR037239">
    <property type="entry name" value="OSBP_sf"/>
</dbReference>
<evidence type="ECO:0000256" key="7">
    <source>
        <dbReference type="SAM" id="MobiDB-lite"/>
    </source>
</evidence>
<organism evidence="9 10">
    <name type="scientific">Dorcoceras hygrometricum</name>
    <dbReference type="NCBI Taxonomy" id="472368"/>
    <lineage>
        <taxon>Eukaryota</taxon>
        <taxon>Viridiplantae</taxon>
        <taxon>Streptophyta</taxon>
        <taxon>Embryophyta</taxon>
        <taxon>Tracheophyta</taxon>
        <taxon>Spermatophyta</taxon>
        <taxon>Magnoliopsida</taxon>
        <taxon>eudicotyledons</taxon>
        <taxon>Gunneridae</taxon>
        <taxon>Pentapetalae</taxon>
        <taxon>asterids</taxon>
        <taxon>lamiids</taxon>
        <taxon>Lamiales</taxon>
        <taxon>Gesneriaceae</taxon>
        <taxon>Didymocarpoideae</taxon>
        <taxon>Trichosporeae</taxon>
        <taxon>Loxocarpinae</taxon>
        <taxon>Dorcoceras</taxon>
    </lineage>
</organism>
<evidence type="ECO:0000259" key="8">
    <source>
        <dbReference type="PROSITE" id="PS50003"/>
    </source>
</evidence>
<name>A0A2Z7CEQ0_9LAMI</name>
<accession>A0A2Z7CEQ0</accession>
<dbReference type="GO" id="GO:0016020">
    <property type="term" value="C:membrane"/>
    <property type="evidence" value="ECO:0007669"/>
    <property type="project" value="TreeGrafter"/>
</dbReference>
<evidence type="ECO:0000313" key="10">
    <source>
        <dbReference type="Proteomes" id="UP000250235"/>
    </source>
</evidence>
<keyword evidence="5" id="KW-0445">Lipid transport</keyword>
<reference evidence="9 10" key="1">
    <citation type="journal article" date="2015" name="Proc. Natl. Acad. Sci. U.S.A.">
        <title>The resurrection genome of Boea hygrometrica: A blueprint for survival of dehydration.</title>
        <authorList>
            <person name="Xiao L."/>
            <person name="Yang G."/>
            <person name="Zhang L."/>
            <person name="Yang X."/>
            <person name="Zhao S."/>
            <person name="Ji Z."/>
            <person name="Zhou Q."/>
            <person name="Hu M."/>
            <person name="Wang Y."/>
            <person name="Chen M."/>
            <person name="Xu Y."/>
            <person name="Jin H."/>
            <person name="Xiao X."/>
            <person name="Hu G."/>
            <person name="Bao F."/>
            <person name="Hu Y."/>
            <person name="Wan P."/>
            <person name="Li L."/>
            <person name="Deng X."/>
            <person name="Kuang T."/>
            <person name="Xiang C."/>
            <person name="Zhu J.K."/>
            <person name="Oliver M.J."/>
            <person name="He Y."/>
        </authorList>
    </citation>
    <scope>NUCLEOTIDE SEQUENCE [LARGE SCALE GENOMIC DNA]</scope>
    <source>
        <strain evidence="10">cv. XS01</strain>
    </source>
</reference>
<dbReference type="OrthoDB" id="14833at2759"/>
<dbReference type="GO" id="GO:0032934">
    <property type="term" value="F:sterol binding"/>
    <property type="evidence" value="ECO:0007669"/>
    <property type="project" value="TreeGrafter"/>
</dbReference>
<evidence type="ECO:0000256" key="6">
    <source>
        <dbReference type="ARBA" id="ARBA00023121"/>
    </source>
</evidence>
<dbReference type="PANTHER" id="PTHR10972">
    <property type="entry name" value="OXYSTEROL-BINDING PROTEIN-RELATED"/>
    <property type="match status" value="1"/>
</dbReference>
<dbReference type="GO" id="GO:0005829">
    <property type="term" value="C:cytosol"/>
    <property type="evidence" value="ECO:0007669"/>
    <property type="project" value="TreeGrafter"/>
</dbReference>
<protein>
    <submittedName>
        <fullName evidence="9">Oxysterol-binding protein-related protein 1C-like</fullName>
    </submittedName>
</protein>
<dbReference type="FunFam" id="3.30.70.3490:FF:000013">
    <property type="entry name" value="Oxysterol-binding protein-related protein 2A"/>
    <property type="match status" value="1"/>
</dbReference>
<keyword evidence="10" id="KW-1185">Reference proteome</keyword>
<proteinExistence type="inferred from homology"/>
<keyword evidence="3" id="KW-0813">Transport</keyword>